<keyword evidence="9" id="KW-1185">Reference proteome</keyword>
<dbReference type="Pfam" id="PF24621">
    <property type="entry name" value="DHQS_C"/>
    <property type="match status" value="1"/>
</dbReference>
<dbReference type="Pfam" id="PF01761">
    <property type="entry name" value="DHQ_synthase"/>
    <property type="match status" value="1"/>
</dbReference>
<keyword evidence="5" id="KW-0456">Lyase</keyword>
<keyword evidence="3" id="KW-0547">Nucleotide-binding</keyword>
<evidence type="ECO:0000313" key="9">
    <source>
        <dbReference type="Proteomes" id="UP001314229"/>
    </source>
</evidence>
<dbReference type="GO" id="GO:0000166">
    <property type="term" value="F:nucleotide binding"/>
    <property type="evidence" value="ECO:0007669"/>
    <property type="project" value="UniProtKB-KW"/>
</dbReference>
<gene>
    <name evidence="8" type="ORF">FSCOSCO3_A026664</name>
</gene>
<protein>
    <submittedName>
        <fullName evidence="8">-epi-5-epi-valiolone synthase</fullName>
    </submittedName>
</protein>
<dbReference type="Proteomes" id="UP001314229">
    <property type="component" value="Unassembled WGS sequence"/>
</dbReference>
<sequence length="477" mass="54035">MHFRKDCNKLCSYLLLTVTILRMGKVHIEENVTTEKKTEYSLVRVKGTWTRKLGKKVNKDKFDCVSAAKIYESVSEKGTSWTVVTPIVFTYKVTESLGLLDPSNDTLLLGHITDSQQMEDIKKTNKPLKRFVVVDQEVYKIYGPKLTEYLEARNVQYKILALPTTEENKSMEMAMEILEEVNNFSLDRRTEPIIAIGGGVCLDIVGLAASLYRRRTPYIRVPTTLLSYIDASVGAKTGVNFANCKNKLGAYIPPTAVFLDLSFIQTVPRRHISNGLAEMLKMALVKHRELFELLEKHGRSLLDTRFQGDNSVYRCNHLDAPSQATRIAITTMLEELAPNLWEDDLNRLVDFGHLISPALEMKVLPSLLHGEAVNIDMAYMVYVSQESGLLSEEEKQRIISCMVSLELPVWHQECTMELIQKSLQDRLKHSGGLVRMPLPVGLGQADIFNNTSYEILLKAYEKWCDELSMSSQSNCDP</sequence>
<dbReference type="PANTHER" id="PTHR43622:SF3">
    <property type="entry name" value="2-EPI-5-EPI-VALIOLONE SYNTHASE"/>
    <property type="match status" value="1"/>
</dbReference>
<evidence type="ECO:0000256" key="3">
    <source>
        <dbReference type="ARBA" id="ARBA00022741"/>
    </source>
</evidence>
<name>A0AAV1NGU2_SCOSC</name>
<dbReference type="GO" id="GO:0046872">
    <property type="term" value="F:metal ion binding"/>
    <property type="evidence" value="ECO:0007669"/>
    <property type="project" value="UniProtKB-KW"/>
</dbReference>
<dbReference type="EMBL" id="CAWUFR010000035">
    <property type="protein sequence ID" value="CAK6958710.1"/>
    <property type="molecule type" value="Genomic_DNA"/>
</dbReference>
<organism evidence="8 9">
    <name type="scientific">Scomber scombrus</name>
    <name type="common">Atlantic mackerel</name>
    <name type="synonym">Scomber vernalis</name>
    <dbReference type="NCBI Taxonomy" id="13677"/>
    <lineage>
        <taxon>Eukaryota</taxon>
        <taxon>Metazoa</taxon>
        <taxon>Chordata</taxon>
        <taxon>Craniata</taxon>
        <taxon>Vertebrata</taxon>
        <taxon>Euteleostomi</taxon>
        <taxon>Actinopterygii</taxon>
        <taxon>Neopterygii</taxon>
        <taxon>Teleostei</taxon>
        <taxon>Neoteleostei</taxon>
        <taxon>Acanthomorphata</taxon>
        <taxon>Pelagiaria</taxon>
        <taxon>Scombriformes</taxon>
        <taxon>Scombridae</taxon>
        <taxon>Scomber</taxon>
    </lineage>
</organism>
<reference evidence="8 9" key="1">
    <citation type="submission" date="2024-01" db="EMBL/GenBank/DDBJ databases">
        <authorList>
            <person name="Alioto T."/>
            <person name="Alioto T."/>
            <person name="Gomez Garrido J."/>
        </authorList>
    </citation>
    <scope>NUCLEOTIDE SEQUENCE [LARGE SCALE GENOMIC DNA]</scope>
</reference>
<dbReference type="Gene3D" id="3.40.50.1970">
    <property type="match status" value="1"/>
</dbReference>
<keyword evidence="4" id="KW-0520">NAD</keyword>
<evidence type="ECO:0000313" key="8">
    <source>
        <dbReference type="EMBL" id="CAK6958710.1"/>
    </source>
</evidence>
<proteinExistence type="predicted"/>
<dbReference type="CDD" id="cd08199">
    <property type="entry name" value="EEVS"/>
    <property type="match status" value="1"/>
</dbReference>
<dbReference type="PANTHER" id="PTHR43622">
    <property type="entry name" value="3-DEHYDROQUINATE SYNTHASE"/>
    <property type="match status" value="1"/>
</dbReference>
<dbReference type="GO" id="GO:0003856">
    <property type="term" value="F:3-dehydroquinate synthase activity"/>
    <property type="evidence" value="ECO:0007669"/>
    <property type="project" value="TreeGrafter"/>
</dbReference>
<feature type="domain" description="3-dehydroquinate synthase C-terminal" evidence="7">
    <location>
        <begin position="275"/>
        <end position="422"/>
    </location>
</feature>
<dbReference type="Gene3D" id="1.20.1090.10">
    <property type="entry name" value="Dehydroquinate synthase-like - alpha domain"/>
    <property type="match status" value="1"/>
</dbReference>
<evidence type="ECO:0000259" key="7">
    <source>
        <dbReference type="Pfam" id="PF24621"/>
    </source>
</evidence>
<dbReference type="InterPro" id="IPR035872">
    <property type="entry name" value="EEVS-like"/>
</dbReference>
<dbReference type="AlphaFoldDB" id="A0AAV1NGU2"/>
<dbReference type="InterPro" id="IPR030960">
    <property type="entry name" value="DHQS/DOIS_N"/>
</dbReference>
<comment type="cofactor">
    <cofactor evidence="1">
        <name>NAD(+)</name>
        <dbReference type="ChEBI" id="CHEBI:57540"/>
    </cofactor>
</comment>
<evidence type="ECO:0000259" key="6">
    <source>
        <dbReference type="Pfam" id="PF01761"/>
    </source>
</evidence>
<comment type="caution">
    <text evidence="8">The sequence shown here is derived from an EMBL/GenBank/DDBJ whole genome shotgun (WGS) entry which is preliminary data.</text>
</comment>
<evidence type="ECO:0000256" key="2">
    <source>
        <dbReference type="ARBA" id="ARBA00022723"/>
    </source>
</evidence>
<dbReference type="InterPro" id="IPR056179">
    <property type="entry name" value="DHQS_C"/>
</dbReference>
<evidence type="ECO:0000256" key="4">
    <source>
        <dbReference type="ARBA" id="ARBA00023027"/>
    </source>
</evidence>
<dbReference type="SUPFAM" id="SSF56796">
    <property type="entry name" value="Dehydroquinate synthase-like"/>
    <property type="match status" value="1"/>
</dbReference>
<dbReference type="GO" id="GO:0017000">
    <property type="term" value="P:antibiotic biosynthetic process"/>
    <property type="evidence" value="ECO:0007669"/>
    <property type="project" value="InterPro"/>
</dbReference>
<evidence type="ECO:0000256" key="5">
    <source>
        <dbReference type="ARBA" id="ARBA00023239"/>
    </source>
</evidence>
<dbReference type="FunFam" id="1.20.1090.10:FF:000015">
    <property type="entry name" value="3-dehydroquinate synthase protein"/>
    <property type="match status" value="1"/>
</dbReference>
<feature type="domain" description="3-dehydroquinate synthase N-terminal" evidence="6">
    <location>
        <begin position="161"/>
        <end position="273"/>
    </location>
</feature>
<keyword evidence="2" id="KW-0479">Metal-binding</keyword>
<evidence type="ECO:0000256" key="1">
    <source>
        <dbReference type="ARBA" id="ARBA00001911"/>
    </source>
</evidence>
<accession>A0AAV1NGU2</accession>
<dbReference type="InterPro" id="IPR050071">
    <property type="entry name" value="Dehydroquinate_synthase"/>
</dbReference>